<dbReference type="GO" id="GO:0003700">
    <property type="term" value="F:DNA-binding transcription factor activity"/>
    <property type="evidence" value="ECO:0007669"/>
    <property type="project" value="InterPro"/>
</dbReference>
<dbReference type="SUPFAM" id="SSF46785">
    <property type="entry name" value="Winged helix' DNA-binding domain"/>
    <property type="match status" value="1"/>
</dbReference>
<feature type="region of interest" description="Disordered" evidence="4">
    <location>
        <begin position="180"/>
        <end position="207"/>
    </location>
</feature>
<sequence length="207" mass="23077">MDGPNRRNPLDADLTIRSAGQETTRELAWEIASINAYLEEIHQIWANTLGLSYPQFRLLMALSMGDGVAVNVVAKMLHVEASFVTSQSKALEKRGLLHRRPCSTDRRVVRLSLSDKAYRQLGDLVQQQAALDEFIFREFAVPEKSSFILILAILKRRIEKVRHRAALDCLPTATNCGHDITASGDSSSEEPPDVRRPSQCQPKPQGG</sequence>
<keyword evidence="3" id="KW-0804">Transcription</keyword>
<organism evidence="6 7">
    <name type="scientific">Bradyrhizobium betae</name>
    <dbReference type="NCBI Taxonomy" id="244734"/>
    <lineage>
        <taxon>Bacteria</taxon>
        <taxon>Pseudomonadati</taxon>
        <taxon>Pseudomonadota</taxon>
        <taxon>Alphaproteobacteria</taxon>
        <taxon>Hyphomicrobiales</taxon>
        <taxon>Nitrobacteraceae</taxon>
        <taxon>Bradyrhizobium</taxon>
    </lineage>
</organism>
<evidence type="ECO:0000259" key="5">
    <source>
        <dbReference type="PROSITE" id="PS50995"/>
    </source>
</evidence>
<dbReference type="Gene3D" id="1.10.10.10">
    <property type="entry name" value="Winged helix-like DNA-binding domain superfamily/Winged helix DNA-binding domain"/>
    <property type="match status" value="1"/>
</dbReference>
<dbReference type="OrthoDB" id="8264636at2"/>
<evidence type="ECO:0000256" key="1">
    <source>
        <dbReference type="ARBA" id="ARBA00023015"/>
    </source>
</evidence>
<dbReference type="AlphaFoldDB" id="A0A4Q1URV9"/>
<evidence type="ECO:0000313" key="7">
    <source>
        <dbReference type="Proteomes" id="UP000290819"/>
    </source>
</evidence>
<dbReference type="PROSITE" id="PS50995">
    <property type="entry name" value="HTH_MARR_2"/>
    <property type="match status" value="1"/>
</dbReference>
<dbReference type="SMART" id="SM00347">
    <property type="entry name" value="HTH_MARR"/>
    <property type="match status" value="1"/>
</dbReference>
<dbReference type="Pfam" id="PF01047">
    <property type="entry name" value="MarR"/>
    <property type="match status" value="1"/>
</dbReference>
<feature type="compositionally biased region" description="Polar residues" evidence="4">
    <location>
        <begin position="198"/>
        <end position="207"/>
    </location>
</feature>
<evidence type="ECO:0000256" key="3">
    <source>
        <dbReference type="ARBA" id="ARBA00023163"/>
    </source>
</evidence>
<evidence type="ECO:0000313" key="6">
    <source>
        <dbReference type="EMBL" id="RXT40200.1"/>
    </source>
</evidence>
<dbReference type="PANTHER" id="PTHR42756:SF1">
    <property type="entry name" value="TRANSCRIPTIONAL REPRESSOR OF EMRAB OPERON"/>
    <property type="match status" value="1"/>
</dbReference>
<keyword evidence="1" id="KW-0805">Transcription regulation</keyword>
<dbReference type="InterPro" id="IPR036388">
    <property type="entry name" value="WH-like_DNA-bd_sf"/>
</dbReference>
<proteinExistence type="predicted"/>
<dbReference type="InterPro" id="IPR036390">
    <property type="entry name" value="WH_DNA-bd_sf"/>
</dbReference>
<dbReference type="GO" id="GO:0003677">
    <property type="term" value="F:DNA binding"/>
    <property type="evidence" value="ECO:0007669"/>
    <property type="project" value="UniProtKB-KW"/>
</dbReference>
<dbReference type="EMBL" id="MZXW01000038">
    <property type="protein sequence ID" value="RXT40200.1"/>
    <property type="molecule type" value="Genomic_DNA"/>
</dbReference>
<dbReference type="Proteomes" id="UP000290819">
    <property type="component" value="Unassembled WGS sequence"/>
</dbReference>
<protein>
    <recommendedName>
        <fullName evidence="5">HTH marR-type domain-containing protein</fullName>
    </recommendedName>
</protein>
<keyword evidence="2" id="KW-0238">DNA-binding</keyword>
<dbReference type="PANTHER" id="PTHR42756">
    <property type="entry name" value="TRANSCRIPTIONAL REGULATOR, MARR"/>
    <property type="match status" value="1"/>
</dbReference>
<comment type="caution">
    <text evidence="6">The sequence shown here is derived from an EMBL/GenBank/DDBJ whole genome shotgun (WGS) entry which is preliminary data.</text>
</comment>
<keyword evidence="7" id="KW-1185">Reference proteome</keyword>
<dbReference type="InterPro" id="IPR000835">
    <property type="entry name" value="HTH_MarR-typ"/>
</dbReference>
<reference evidence="6 7" key="1">
    <citation type="submission" date="2017-03" db="EMBL/GenBank/DDBJ databases">
        <authorList>
            <person name="Safronova V.I."/>
            <person name="Sazanova A.L."/>
            <person name="Chirak E.R."/>
        </authorList>
    </citation>
    <scope>NUCLEOTIDE SEQUENCE [LARGE SCALE GENOMIC DNA]</scope>
    <source>
        <strain evidence="6 7">Opo-243</strain>
    </source>
</reference>
<gene>
    <name evidence="6" type="ORF">B5V03_28290</name>
</gene>
<evidence type="ECO:0000256" key="4">
    <source>
        <dbReference type="SAM" id="MobiDB-lite"/>
    </source>
</evidence>
<name>A0A4Q1URV9_9BRAD</name>
<accession>A0A4Q1URV9</accession>
<feature type="domain" description="HTH marR-type" evidence="5">
    <location>
        <begin position="24"/>
        <end position="156"/>
    </location>
</feature>
<evidence type="ECO:0000256" key="2">
    <source>
        <dbReference type="ARBA" id="ARBA00023125"/>
    </source>
</evidence>